<dbReference type="AlphaFoldDB" id="A0A922CP16"/>
<comment type="caution">
    <text evidence="6">The sequence shown here is derived from an EMBL/GenBank/DDBJ whole genome shotgun (WGS) entry which is preliminary data.</text>
</comment>
<evidence type="ECO:0000313" key="7">
    <source>
        <dbReference type="Proteomes" id="UP000791440"/>
    </source>
</evidence>
<evidence type="ECO:0000256" key="3">
    <source>
        <dbReference type="ARBA" id="ARBA00022574"/>
    </source>
</evidence>
<proteinExistence type="predicted"/>
<dbReference type="PANTHER" id="PTHR15598:SF5">
    <property type="entry name" value="ENHANCER OF MRNA-DECAPPING PROTEIN 4"/>
    <property type="match status" value="1"/>
</dbReference>
<accession>A0A922CP16</accession>
<dbReference type="EMBL" id="JH668434">
    <property type="protein sequence ID" value="KAG6452961.1"/>
    <property type="molecule type" value="Genomic_DNA"/>
</dbReference>
<dbReference type="InterPro" id="IPR049404">
    <property type="entry name" value="EDC4_C"/>
</dbReference>
<evidence type="ECO:0000256" key="1">
    <source>
        <dbReference type="ARBA" id="ARBA00004496"/>
    </source>
</evidence>
<protein>
    <recommendedName>
        <fullName evidence="5">Enhancer of mRNA-decapping protein 4 C-terminal domain-containing protein</fullName>
    </recommendedName>
</protein>
<name>A0A922CP16_MANSE</name>
<comment type="subcellular location">
    <subcellularLocation>
        <location evidence="1">Cytoplasm</location>
    </subcellularLocation>
</comment>
<keyword evidence="3" id="KW-0853">WD repeat</keyword>
<dbReference type="GO" id="GO:0000932">
    <property type="term" value="C:P-body"/>
    <property type="evidence" value="ECO:0007669"/>
    <property type="project" value="TreeGrafter"/>
</dbReference>
<keyword evidence="4" id="KW-0677">Repeat</keyword>
<gene>
    <name evidence="6" type="ORF">O3G_MSEX007923</name>
</gene>
<feature type="domain" description="Enhancer of mRNA-decapping protein 4 C-terminal" evidence="5">
    <location>
        <begin position="356"/>
        <end position="474"/>
    </location>
</feature>
<reference evidence="6" key="2">
    <citation type="submission" date="2020-12" db="EMBL/GenBank/DDBJ databases">
        <authorList>
            <person name="Kanost M."/>
        </authorList>
    </citation>
    <scope>NUCLEOTIDE SEQUENCE</scope>
</reference>
<dbReference type="Pfam" id="PF21289">
    <property type="entry name" value="EDC4_C"/>
    <property type="match status" value="1"/>
</dbReference>
<evidence type="ECO:0000256" key="4">
    <source>
        <dbReference type="ARBA" id="ARBA00022737"/>
    </source>
</evidence>
<sequence length="484" mass="54143">MNIPKKFDNTLKRSKSLCSLQNEQSNFNYAELLARTVSESSIDVCIVNDTSDSDDAADVVDSGIAEKSIYDSDLLVCLEQKIDRLSDMFLEQCRLLTTLKEEICKSKLAMEKTEHVHNQIFTDLLKKAITQSIRELNLPKLPNTTDSDGTNHQAKLLLDAIESNKGTSFGREIREELMSFLQSEELKKQMVNATTESVKDIVGGCLSRDFSNLYLPILERSHRRLVTHVSRVIETAFVELEENSTVLSKSVYKTSRVLRRALERHQTILEAASDPGKSLINTLQCAVEEFLHSELKQWRQKVLDMFCSQLQSEPREAHAMETLDLSPPCDYAPASPPQPADPGHSIIDQLMQSAEIQKLISEGHVNQAFEQALNAADLSLVMAACRAVDPGAVFTSPCTLKQPVLLSLIQQLATDMVHDTQLKCSYLEDAIINLNTTHSDTRVHLPLVVGEVKKHLSKFLSSYPNHVASRRVTLIIMAADNLLK</sequence>
<dbReference type="PANTHER" id="PTHR15598">
    <property type="entry name" value="ENHANCER OF MRNA-DECAPPING PROTEIN 4"/>
    <property type="match status" value="1"/>
</dbReference>
<dbReference type="InterPro" id="IPR044938">
    <property type="entry name" value="EDC4_C_sf"/>
</dbReference>
<dbReference type="Gene3D" id="1.10.220.100">
    <property type="entry name" value="conserved c-terminal region of ge- 1"/>
    <property type="match status" value="1"/>
</dbReference>
<dbReference type="Gene3D" id="6.10.140.270">
    <property type="match status" value="1"/>
</dbReference>
<dbReference type="GO" id="GO:0031087">
    <property type="term" value="P:deadenylation-independent decapping of nuclear-transcribed mRNA"/>
    <property type="evidence" value="ECO:0007669"/>
    <property type="project" value="InterPro"/>
</dbReference>
<evidence type="ECO:0000256" key="2">
    <source>
        <dbReference type="ARBA" id="ARBA00022490"/>
    </source>
</evidence>
<evidence type="ECO:0000313" key="6">
    <source>
        <dbReference type="EMBL" id="KAG6452961.1"/>
    </source>
</evidence>
<organism evidence="6 7">
    <name type="scientific">Manduca sexta</name>
    <name type="common">Tobacco hawkmoth</name>
    <name type="synonym">Tobacco hornworm</name>
    <dbReference type="NCBI Taxonomy" id="7130"/>
    <lineage>
        <taxon>Eukaryota</taxon>
        <taxon>Metazoa</taxon>
        <taxon>Ecdysozoa</taxon>
        <taxon>Arthropoda</taxon>
        <taxon>Hexapoda</taxon>
        <taxon>Insecta</taxon>
        <taxon>Pterygota</taxon>
        <taxon>Neoptera</taxon>
        <taxon>Endopterygota</taxon>
        <taxon>Lepidoptera</taxon>
        <taxon>Glossata</taxon>
        <taxon>Ditrysia</taxon>
        <taxon>Bombycoidea</taxon>
        <taxon>Sphingidae</taxon>
        <taxon>Sphinginae</taxon>
        <taxon>Sphingini</taxon>
        <taxon>Manduca</taxon>
    </lineage>
</organism>
<reference evidence="6" key="1">
    <citation type="journal article" date="2016" name="Insect Biochem. Mol. Biol.">
        <title>Multifaceted biological insights from a draft genome sequence of the tobacco hornworm moth, Manduca sexta.</title>
        <authorList>
            <person name="Kanost M.R."/>
            <person name="Arrese E.L."/>
            <person name="Cao X."/>
            <person name="Chen Y.R."/>
            <person name="Chellapilla S."/>
            <person name="Goldsmith M.R."/>
            <person name="Grosse-Wilde E."/>
            <person name="Heckel D.G."/>
            <person name="Herndon N."/>
            <person name="Jiang H."/>
            <person name="Papanicolaou A."/>
            <person name="Qu J."/>
            <person name="Soulages J.L."/>
            <person name="Vogel H."/>
            <person name="Walters J."/>
            <person name="Waterhouse R.M."/>
            <person name="Ahn S.J."/>
            <person name="Almeida F.C."/>
            <person name="An C."/>
            <person name="Aqrawi P."/>
            <person name="Bretschneider A."/>
            <person name="Bryant W.B."/>
            <person name="Bucks S."/>
            <person name="Chao H."/>
            <person name="Chevignon G."/>
            <person name="Christen J.M."/>
            <person name="Clarke D.F."/>
            <person name="Dittmer N.T."/>
            <person name="Ferguson L.C.F."/>
            <person name="Garavelou S."/>
            <person name="Gordon K.H.J."/>
            <person name="Gunaratna R.T."/>
            <person name="Han Y."/>
            <person name="Hauser F."/>
            <person name="He Y."/>
            <person name="Heidel-Fischer H."/>
            <person name="Hirsh A."/>
            <person name="Hu Y."/>
            <person name="Jiang H."/>
            <person name="Kalra D."/>
            <person name="Klinner C."/>
            <person name="Konig C."/>
            <person name="Kovar C."/>
            <person name="Kroll A.R."/>
            <person name="Kuwar S.S."/>
            <person name="Lee S.L."/>
            <person name="Lehman R."/>
            <person name="Li K."/>
            <person name="Li Z."/>
            <person name="Liang H."/>
            <person name="Lovelace S."/>
            <person name="Lu Z."/>
            <person name="Mansfield J.H."/>
            <person name="McCulloch K.J."/>
            <person name="Mathew T."/>
            <person name="Morton B."/>
            <person name="Muzny D.M."/>
            <person name="Neunemann D."/>
            <person name="Ongeri F."/>
            <person name="Pauchet Y."/>
            <person name="Pu L.L."/>
            <person name="Pyrousis I."/>
            <person name="Rao X.J."/>
            <person name="Redding A."/>
            <person name="Roesel C."/>
            <person name="Sanchez-Gracia A."/>
            <person name="Schaack S."/>
            <person name="Shukla A."/>
            <person name="Tetreau G."/>
            <person name="Wang Y."/>
            <person name="Xiong G.H."/>
            <person name="Traut W."/>
            <person name="Walsh T.K."/>
            <person name="Worley K.C."/>
            <person name="Wu D."/>
            <person name="Wu W."/>
            <person name="Wu Y.Q."/>
            <person name="Zhang X."/>
            <person name="Zou Z."/>
            <person name="Zucker H."/>
            <person name="Briscoe A.D."/>
            <person name="Burmester T."/>
            <person name="Clem R.J."/>
            <person name="Feyereisen R."/>
            <person name="Grimmelikhuijzen C.J.P."/>
            <person name="Hamodrakas S.J."/>
            <person name="Hansson B.S."/>
            <person name="Huguet E."/>
            <person name="Jermiin L.S."/>
            <person name="Lan Q."/>
            <person name="Lehman H.K."/>
            <person name="Lorenzen M."/>
            <person name="Merzendorfer H."/>
            <person name="Michalopoulos I."/>
            <person name="Morton D.B."/>
            <person name="Muthukrishnan S."/>
            <person name="Oakeshott J.G."/>
            <person name="Palmer W."/>
            <person name="Park Y."/>
            <person name="Passarelli A.L."/>
            <person name="Rozas J."/>
            <person name="Schwartz L.M."/>
            <person name="Smith W."/>
            <person name="Southgate A."/>
            <person name="Vilcinskas A."/>
            <person name="Vogt R."/>
            <person name="Wang P."/>
            <person name="Werren J."/>
            <person name="Yu X.Q."/>
            <person name="Zhou J.J."/>
            <person name="Brown S.J."/>
            <person name="Scherer S.E."/>
            <person name="Richards S."/>
            <person name="Blissard G.W."/>
        </authorList>
    </citation>
    <scope>NUCLEOTIDE SEQUENCE</scope>
</reference>
<dbReference type="Proteomes" id="UP000791440">
    <property type="component" value="Unassembled WGS sequence"/>
</dbReference>
<keyword evidence="2" id="KW-0963">Cytoplasm</keyword>
<dbReference type="OrthoDB" id="21128at2759"/>
<evidence type="ECO:0000259" key="5">
    <source>
        <dbReference type="Pfam" id="PF21289"/>
    </source>
</evidence>
<keyword evidence="7" id="KW-1185">Reference proteome</keyword>
<dbReference type="InterPro" id="IPR045152">
    <property type="entry name" value="EDC4-like"/>
</dbReference>